<reference evidence="2" key="1">
    <citation type="submission" date="2022-08" db="EMBL/GenBank/DDBJ databases">
        <title>Genomic Encyclopedia of Type Strains, Phase V (KMG-V): Genome sequencing to study the core and pangenomes of soil and plant-associated prokaryotes.</title>
        <authorList>
            <person name="Whitman W."/>
        </authorList>
    </citation>
    <scope>NUCLEOTIDE SEQUENCE</scope>
    <source>
        <strain evidence="2">SP2017</strain>
    </source>
</reference>
<protein>
    <submittedName>
        <fullName evidence="2">Transcriptional regulator with XRE-family HTH domain</fullName>
    </submittedName>
</protein>
<dbReference type="Pfam" id="PF13560">
    <property type="entry name" value="HTH_31"/>
    <property type="match status" value="1"/>
</dbReference>
<dbReference type="Proteomes" id="UP001155010">
    <property type="component" value="Unassembled WGS sequence"/>
</dbReference>
<feature type="domain" description="HTH cro/C1-type" evidence="1">
    <location>
        <begin position="8"/>
        <end position="66"/>
    </location>
</feature>
<dbReference type="InterPro" id="IPR010982">
    <property type="entry name" value="Lambda_DNA-bd_dom_sf"/>
</dbReference>
<accession>A0A9X2UB79</accession>
<comment type="caution">
    <text evidence="2">The sequence shown here is derived from an EMBL/GenBank/DDBJ whole genome shotgun (WGS) entry which is preliminary data.</text>
</comment>
<dbReference type="InterPro" id="IPR001387">
    <property type="entry name" value="Cro/C1-type_HTH"/>
</dbReference>
<proteinExistence type="predicted"/>
<dbReference type="GO" id="GO:0003677">
    <property type="term" value="F:DNA binding"/>
    <property type="evidence" value="ECO:0007669"/>
    <property type="project" value="InterPro"/>
</dbReference>
<dbReference type="CDD" id="cd00093">
    <property type="entry name" value="HTH_XRE"/>
    <property type="match status" value="1"/>
</dbReference>
<gene>
    <name evidence="2" type="ORF">GGP83_003085</name>
</gene>
<dbReference type="Gene3D" id="1.10.260.40">
    <property type="entry name" value="lambda repressor-like DNA-binding domains"/>
    <property type="match status" value="1"/>
</dbReference>
<evidence type="ECO:0000259" key="1">
    <source>
        <dbReference type="PROSITE" id="PS50943"/>
    </source>
</evidence>
<dbReference type="SMART" id="SM00530">
    <property type="entry name" value="HTH_XRE"/>
    <property type="match status" value="1"/>
</dbReference>
<organism evidence="2 3">
    <name type="scientific">Salinibacter ruber</name>
    <dbReference type="NCBI Taxonomy" id="146919"/>
    <lineage>
        <taxon>Bacteria</taxon>
        <taxon>Pseudomonadati</taxon>
        <taxon>Rhodothermota</taxon>
        <taxon>Rhodothermia</taxon>
        <taxon>Rhodothermales</taxon>
        <taxon>Salinibacteraceae</taxon>
        <taxon>Salinibacter</taxon>
    </lineage>
</organism>
<name>A0A9X2UB79_9BACT</name>
<dbReference type="SUPFAM" id="SSF47413">
    <property type="entry name" value="lambda repressor-like DNA-binding domains"/>
    <property type="match status" value="1"/>
</dbReference>
<evidence type="ECO:0000313" key="2">
    <source>
        <dbReference type="EMBL" id="MCS3953110.1"/>
    </source>
</evidence>
<dbReference type="AlphaFoldDB" id="A0A9X2UB79"/>
<dbReference type="RefSeq" id="WP_251923439.1">
    <property type="nucleotide sequence ID" value="NZ_CALTSG010000028.1"/>
</dbReference>
<evidence type="ECO:0000313" key="3">
    <source>
        <dbReference type="Proteomes" id="UP001155010"/>
    </source>
</evidence>
<dbReference type="EMBL" id="JANUBB010000016">
    <property type="protein sequence ID" value="MCS3953110.1"/>
    <property type="molecule type" value="Genomic_DNA"/>
</dbReference>
<sequence length="117" mass="13610">MSDFAKRVRQRREAEEMKQRELAEEAGISRTYLSEIERGEAENISFRVVENLKEVLGIGDDAPEDLPEGLEEFAEEEDLPPRDVEALASVELRGERPEDKQEWKVLYNLIRSYLDNK</sequence>
<dbReference type="PROSITE" id="PS50943">
    <property type="entry name" value="HTH_CROC1"/>
    <property type="match status" value="1"/>
</dbReference>